<dbReference type="InterPro" id="IPR042322">
    <property type="entry name" value="Pbn1"/>
</dbReference>
<evidence type="ECO:0000256" key="7">
    <source>
        <dbReference type="ARBA" id="ARBA00022692"/>
    </source>
</evidence>
<dbReference type="InterPro" id="IPR001623">
    <property type="entry name" value="DnaJ_domain"/>
</dbReference>
<dbReference type="InterPro" id="IPR002939">
    <property type="entry name" value="DnaJ_C"/>
</dbReference>
<evidence type="ECO:0000313" key="16">
    <source>
        <dbReference type="EMBL" id="TQB70287.1"/>
    </source>
</evidence>
<evidence type="ECO:0000256" key="8">
    <source>
        <dbReference type="ARBA" id="ARBA00022824"/>
    </source>
</evidence>
<keyword evidence="17" id="KW-1185">Reference proteome</keyword>
<dbReference type="Gene3D" id="2.60.260.20">
    <property type="entry name" value="Urease metallochaperone UreE, N-terminal domain"/>
    <property type="match status" value="2"/>
</dbReference>
<dbReference type="GO" id="GO:0005789">
    <property type="term" value="C:endoplasmic reticulum membrane"/>
    <property type="evidence" value="ECO:0007669"/>
    <property type="project" value="UniProtKB-SubCell"/>
</dbReference>
<evidence type="ECO:0000256" key="12">
    <source>
        <dbReference type="ARBA" id="ARBA00023186"/>
    </source>
</evidence>
<comment type="pathway">
    <text evidence="2">Glycolipid biosynthesis; glycosylphosphatidylinositol-anchor biosynthesis.</text>
</comment>
<keyword evidence="16" id="KW-0378">Hydrolase</keyword>
<keyword evidence="11" id="KW-0325">Glycoprotein</keyword>
<keyword evidence="8" id="KW-0256">Endoplasmic reticulum</keyword>
<dbReference type="SMART" id="SM00271">
    <property type="entry name" value="DnaJ"/>
    <property type="match status" value="1"/>
</dbReference>
<evidence type="ECO:0000256" key="9">
    <source>
        <dbReference type="ARBA" id="ARBA00022989"/>
    </source>
</evidence>
<evidence type="ECO:0000259" key="15">
    <source>
        <dbReference type="PROSITE" id="PS50076"/>
    </source>
</evidence>
<feature type="region of interest" description="Disordered" evidence="13">
    <location>
        <begin position="165"/>
        <end position="196"/>
    </location>
</feature>
<feature type="domain" description="J" evidence="15">
    <location>
        <begin position="6"/>
        <end position="71"/>
    </location>
</feature>
<feature type="transmembrane region" description="Helical" evidence="14">
    <location>
        <begin position="837"/>
        <end position="858"/>
    </location>
</feature>
<dbReference type="FunFam" id="2.60.260.20:FF:000013">
    <property type="entry name" value="DnaJ subfamily B member 11"/>
    <property type="match status" value="1"/>
</dbReference>
<keyword evidence="10 14" id="KW-0472">Membrane</keyword>
<dbReference type="GO" id="GO:0006508">
    <property type="term" value="P:proteolysis"/>
    <property type="evidence" value="ECO:0007669"/>
    <property type="project" value="UniProtKB-KW"/>
</dbReference>
<evidence type="ECO:0000256" key="13">
    <source>
        <dbReference type="SAM" id="MobiDB-lite"/>
    </source>
</evidence>
<dbReference type="GO" id="GO:0051082">
    <property type="term" value="F:unfolded protein binding"/>
    <property type="evidence" value="ECO:0007669"/>
    <property type="project" value="InterPro"/>
</dbReference>
<dbReference type="GO" id="GO:0000030">
    <property type="term" value="F:mannosyltransferase activity"/>
    <property type="evidence" value="ECO:0007669"/>
    <property type="project" value="TreeGrafter"/>
</dbReference>
<dbReference type="PRINTS" id="PR00625">
    <property type="entry name" value="JDOMAIN"/>
</dbReference>
<comment type="subcellular location">
    <subcellularLocation>
        <location evidence="1">Endoplasmic reticulum membrane</location>
        <topology evidence="1">Single-pass type III membrane protein</topology>
    </subcellularLocation>
</comment>
<dbReference type="Pfam" id="PF08320">
    <property type="entry name" value="PIG-X"/>
    <property type="match status" value="1"/>
</dbReference>
<name>A0A507QTD2_MONPU</name>
<dbReference type="SMART" id="SM00780">
    <property type="entry name" value="PIG-X"/>
    <property type="match status" value="1"/>
</dbReference>
<dbReference type="InterPro" id="IPR008971">
    <property type="entry name" value="HSP40/DnaJ_pept-bd"/>
</dbReference>
<evidence type="ECO:0000256" key="2">
    <source>
        <dbReference type="ARBA" id="ARBA00004687"/>
    </source>
</evidence>
<dbReference type="EMBL" id="VIFY01000114">
    <property type="protein sequence ID" value="TQB70287.1"/>
    <property type="molecule type" value="Genomic_DNA"/>
</dbReference>
<protein>
    <recommendedName>
        <fullName evidence="5">Protein PBN1</fullName>
    </recommendedName>
    <alternativeName>
        <fullName evidence="4">Protein pbn1</fullName>
    </alternativeName>
</protein>
<comment type="caution">
    <text evidence="16">The sequence shown here is derived from an EMBL/GenBank/DDBJ whole genome shotgun (WGS) entry which is preliminary data.</text>
</comment>
<dbReference type="GO" id="GO:0006506">
    <property type="term" value="P:GPI anchor biosynthetic process"/>
    <property type="evidence" value="ECO:0007669"/>
    <property type="project" value="UniProtKB-UniPathway"/>
</dbReference>
<dbReference type="GO" id="GO:1990529">
    <property type="term" value="C:glycosylphosphatidylinositol-mannosyltransferase I complex"/>
    <property type="evidence" value="ECO:0007669"/>
    <property type="project" value="TreeGrafter"/>
</dbReference>
<evidence type="ECO:0000256" key="4">
    <source>
        <dbReference type="ARBA" id="ARBA00019261"/>
    </source>
</evidence>
<dbReference type="FunFam" id="2.60.260.20:FF:000002">
    <property type="entry name" value="Dnaj homolog subfamily b member"/>
    <property type="match status" value="1"/>
</dbReference>
<dbReference type="PROSITE" id="PS50076">
    <property type="entry name" value="DNAJ_2"/>
    <property type="match status" value="1"/>
</dbReference>
<proteinExistence type="inferred from homology"/>
<keyword evidence="9 14" id="KW-1133">Transmembrane helix</keyword>
<evidence type="ECO:0000256" key="6">
    <source>
        <dbReference type="ARBA" id="ARBA00022502"/>
    </source>
</evidence>
<dbReference type="CDD" id="cd10747">
    <property type="entry name" value="DnaJ_C"/>
    <property type="match status" value="1"/>
</dbReference>
<organism evidence="16 17">
    <name type="scientific">Monascus purpureus</name>
    <name type="common">Red mold</name>
    <name type="synonym">Monascus anka</name>
    <dbReference type="NCBI Taxonomy" id="5098"/>
    <lineage>
        <taxon>Eukaryota</taxon>
        <taxon>Fungi</taxon>
        <taxon>Dikarya</taxon>
        <taxon>Ascomycota</taxon>
        <taxon>Pezizomycotina</taxon>
        <taxon>Eurotiomycetes</taxon>
        <taxon>Eurotiomycetidae</taxon>
        <taxon>Eurotiales</taxon>
        <taxon>Aspergillaceae</taxon>
        <taxon>Monascus</taxon>
    </lineage>
</organism>
<evidence type="ECO:0000256" key="10">
    <source>
        <dbReference type="ARBA" id="ARBA00023136"/>
    </source>
</evidence>
<evidence type="ECO:0000256" key="5">
    <source>
        <dbReference type="ARBA" id="ARBA00020410"/>
    </source>
</evidence>
<dbReference type="AlphaFoldDB" id="A0A507QTD2"/>
<dbReference type="InterPro" id="IPR013233">
    <property type="entry name" value="PIG-X/PBN1"/>
</dbReference>
<reference evidence="16 17" key="1">
    <citation type="submission" date="2019-06" db="EMBL/GenBank/DDBJ databases">
        <title>Wine fermentation using esterase from Monascus purpureus.</title>
        <authorList>
            <person name="Geng C."/>
            <person name="Zhang Y."/>
        </authorList>
    </citation>
    <scope>NUCLEOTIDE SEQUENCE [LARGE SCALE GENOMIC DNA]</scope>
    <source>
        <strain evidence="16">HQ1</strain>
    </source>
</reference>
<dbReference type="FunFam" id="1.10.287.110:FF:000136">
    <property type="entry name" value="DnaJ domain-containing protein Psi"/>
    <property type="match status" value="1"/>
</dbReference>
<dbReference type="SUPFAM" id="SSF46565">
    <property type="entry name" value="Chaperone J-domain"/>
    <property type="match status" value="1"/>
</dbReference>
<keyword evidence="6" id="KW-0337">GPI-anchor biosynthesis</keyword>
<dbReference type="SUPFAM" id="SSF49493">
    <property type="entry name" value="HSP40/DnaJ peptide-binding domain"/>
    <property type="match status" value="2"/>
</dbReference>
<dbReference type="STRING" id="5098.A0A507QTD2"/>
<accession>A0A507QTD2</accession>
<comment type="similarity">
    <text evidence="3">Belongs to the PIGX family.</text>
</comment>
<dbReference type="GO" id="GO:0008233">
    <property type="term" value="F:peptidase activity"/>
    <property type="evidence" value="ECO:0007669"/>
    <property type="project" value="UniProtKB-KW"/>
</dbReference>
<keyword evidence="12" id="KW-0143">Chaperone</keyword>
<dbReference type="InterPro" id="IPR036869">
    <property type="entry name" value="J_dom_sf"/>
</dbReference>
<dbReference type="Gene3D" id="1.10.287.110">
    <property type="entry name" value="DnaJ domain"/>
    <property type="match status" value="1"/>
</dbReference>
<dbReference type="GO" id="GO:0006457">
    <property type="term" value="P:protein folding"/>
    <property type="evidence" value="ECO:0007669"/>
    <property type="project" value="InterPro"/>
</dbReference>
<evidence type="ECO:0000256" key="3">
    <source>
        <dbReference type="ARBA" id="ARBA00010345"/>
    </source>
</evidence>
<evidence type="ECO:0000256" key="1">
    <source>
        <dbReference type="ARBA" id="ARBA00004643"/>
    </source>
</evidence>
<evidence type="ECO:0000313" key="17">
    <source>
        <dbReference type="Proteomes" id="UP000319663"/>
    </source>
</evidence>
<keyword evidence="16" id="KW-0645">Protease</keyword>
<dbReference type="UniPathway" id="UPA00196"/>
<dbReference type="PROSITE" id="PS00636">
    <property type="entry name" value="DNAJ_1"/>
    <property type="match status" value="1"/>
</dbReference>
<dbReference type="CDD" id="cd06257">
    <property type="entry name" value="DnaJ"/>
    <property type="match status" value="1"/>
</dbReference>
<dbReference type="PANTHER" id="PTHR28533">
    <property type="entry name" value="PROTEIN PBN1"/>
    <property type="match status" value="1"/>
</dbReference>
<dbReference type="InterPro" id="IPR018253">
    <property type="entry name" value="DnaJ_domain_CS"/>
</dbReference>
<sequence length="877" mass="96381">MVAETKLYDSLGIKPDASQDDIKKAYRKAALKWHPDKNKDDPNASEKFKEVSQAYEVLSDPEKRKIYDQFGLEYLLRGGPPPSAGGGPGGSPFEGGMPGGFPFGGMPGGGTRTFHFTTGQGGGRGGGFSFSSADDIFRNFAKSSGGMGDDDFFHMFSGGGLGGGLGGGFGPSTRTSRGPGAGSYQQSRRAPTPEPTVVEKELPLTLEEINRGTTKKVTTRSKTFDANGKRTVQDVTLEANIKPGLRTGSKIKYKNVGDQEEGGRQDVHLIVTEKPHPIFKRQGDNLITTVDLSLKEALTGWDRIVKTIDGKSIRISKAGPTQPGSEEHYPGHGMVISKKPSERGDLIVHEQLTCLSNCNWVTYIQRPDAPYERDQTVLKTDTLSVRDLDAVREERVTFSIEELPAKLSNVLERCYELHFRWATESVYDTLPPFSSRVSPGLNVHFTPVRGDIFTENLCPLIKEAFGGEIDCLVPEISFTTSPILSDRFASTPTYQFYLSLPSLENLVAFIQNDICGKLDEGCRTQPSSIRTADSLDIDYDSISHALTITGYWSKPPNGGWTEEIPKHPDGTGRVEVGLLSTDKATEFEELKVGGLLAVVGEDERMKSTMFSFPSRHHPLPYDATYMVSFEPPTGLHPTMTISMPLASLQRPPADPEATCALHTYLTLPSFIFADKYQLSTTDPLFLQSHNLVALRAVSGETDLEAPDWVVHRWGSTWLLQLATPSSPVEPSSDWNITIPLHLRYLQPSETGHRSISVPWPVVFWACTAEEGTKMGVNPFDRVNLGWDGLFGPRTMFYQLHPSPVSGAESPRLVEEIEVPTLRVQGHWGMFGARSVEVGTVAVILLGTMWILWKLGLVVRTHGFGGRREGTQKQGKEE</sequence>
<evidence type="ECO:0000256" key="11">
    <source>
        <dbReference type="ARBA" id="ARBA00023180"/>
    </source>
</evidence>
<dbReference type="PANTHER" id="PTHR28533:SF1">
    <property type="entry name" value="PROTEIN PBN1"/>
    <property type="match status" value="1"/>
</dbReference>
<dbReference type="Proteomes" id="UP000319663">
    <property type="component" value="Unassembled WGS sequence"/>
</dbReference>
<evidence type="ECO:0000256" key="14">
    <source>
        <dbReference type="SAM" id="Phobius"/>
    </source>
</evidence>
<keyword evidence="7 14" id="KW-0812">Transmembrane</keyword>
<gene>
    <name evidence="16" type="primary">PBN1</name>
    <name evidence="16" type="ORF">MPDQ_000696</name>
</gene>
<dbReference type="Pfam" id="PF00226">
    <property type="entry name" value="DnaJ"/>
    <property type="match status" value="1"/>
</dbReference>
<dbReference type="Pfam" id="PF01556">
    <property type="entry name" value="DnaJ_C"/>
    <property type="match status" value="1"/>
</dbReference>